<keyword evidence="3" id="KW-0238">DNA-binding</keyword>
<dbReference type="SUPFAM" id="SSF46785">
    <property type="entry name" value="Winged helix' DNA-binding domain"/>
    <property type="match status" value="1"/>
</dbReference>
<dbReference type="Gene3D" id="1.10.10.10">
    <property type="entry name" value="Winged helix-like DNA-binding domain superfamily/Winged helix DNA-binding domain"/>
    <property type="match status" value="1"/>
</dbReference>
<dbReference type="Proteomes" id="UP000265619">
    <property type="component" value="Unassembled WGS sequence"/>
</dbReference>
<protein>
    <submittedName>
        <fullName evidence="6">LysR family transcriptional regulator</fullName>
    </submittedName>
</protein>
<reference evidence="6 7" key="1">
    <citation type="submission" date="2018-09" db="EMBL/GenBank/DDBJ databases">
        <title>Acidovorax cavernicola nov. sp. isolated from Gruta de las Maravillas (Aracena, Spain).</title>
        <authorList>
            <person name="Jurado V."/>
            <person name="Gutierrez-Patricio S."/>
            <person name="Gonzalez-Pimentel J.L."/>
            <person name="Miller A.Z."/>
            <person name="Laiz L."/>
            <person name="Saiz-Jimenez C."/>
        </authorList>
    </citation>
    <scope>NUCLEOTIDE SEQUENCE [LARGE SCALE GENOMIC DNA]</scope>
    <source>
        <strain evidence="6 7">1011MAR4D40.2</strain>
    </source>
</reference>
<evidence type="ECO:0000256" key="3">
    <source>
        <dbReference type="ARBA" id="ARBA00023125"/>
    </source>
</evidence>
<accession>A0A9X8CZA8</accession>
<keyword evidence="2" id="KW-0805">Transcription regulation</keyword>
<comment type="caution">
    <text evidence="6">The sequence shown here is derived from an EMBL/GenBank/DDBJ whole genome shotgun (WGS) entry which is preliminary data.</text>
</comment>
<dbReference type="InterPro" id="IPR000847">
    <property type="entry name" value="LysR_HTH_N"/>
</dbReference>
<sequence>MTRQTPSAVAPAPDWTPTLRQLEVLRAVVQLGSLSRAAEALHVSQPSVTQTLSQLQRECGVELLTRRHGRVAATAAAQALVGDIDEVFGAMERVGARLDALRSPAKGELTVACLHALATAVLPEAVGQFRQSFPTIRLTLMVESSRTIRDALLAGKADFAVLSDEVDLAGLTASSFYEVPAVCAMPVSHRLARRAVLVPADLAGEAVIALSPPAPAHAEMMRSFVEAGVPWQPAINTPYSLTQCELALAGAGIAITNPIVAHKFHNQGLVSVPFEPALVFRACLAFGTRYRASRASQAFIGLLRSNTFKRVGV</sequence>
<feature type="domain" description="HTH lysR-type" evidence="5">
    <location>
        <begin position="17"/>
        <end position="74"/>
    </location>
</feature>
<evidence type="ECO:0000256" key="1">
    <source>
        <dbReference type="ARBA" id="ARBA00009437"/>
    </source>
</evidence>
<dbReference type="SUPFAM" id="SSF53850">
    <property type="entry name" value="Periplasmic binding protein-like II"/>
    <property type="match status" value="1"/>
</dbReference>
<dbReference type="EMBL" id="QXMN01000059">
    <property type="protein sequence ID" value="RIX73804.1"/>
    <property type="molecule type" value="Genomic_DNA"/>
</dbReference>
<dbReference type="GO" id="GO:0003700">
    <property type="term" value="F:DNA-binding transcription factor activity"/>
    <property type="evidence" value="ECO:0007669"/>
    <property type="project" value="InterPro"/>
</dbReference>
<gene>
    <name evidence="6" type="ORF">D3H34_28640</name>
</gene>
<dbReference type="AlphaFoldDB" id="A0A9X8CZA8"/>
<dbReference type="InterPro" id="IPR036390">
    <property type="entry name" value="WH_DNA-bd_sf"/>
</dbReference>
<comment type="similarity">
    <text evidence="1">Belongs to the LysR transcriptional regulatory family.</text>
</comment>
<dbReference type="PRINTS" id="PR00039">
    <property type="entry name" value="HTHLYSR"/>
</dbReference>
<dbReference type="PANTHER" id="PTHR30427">
    <property type="entry name" value="TRANSCRIPTIONAL ACTIVATOR PROTEIN LYSR"/>
    <property type="match status" value="1"/>
</dbReference>
<dbReference type="Gene3D" id="3.40.190.290">
    <property type="match status" value="1"/>
</dbReference>
<dbReference type="Pfam" id="PF03466">
    <property type="entry name" value="LysR_substrate"/>
    <property type="match status" value="1"/>
</dbReference>
<organism evidence="6 7">
    <name type="scientific">Acidovorax cavernicola</name>
    <dbReference type="NCBI Taxonomy" id="1675792"/>
    <lineage>
        <taxon>Bacteria</taxon>
        <taxon>Pseudomonadati</taxon>
        <taxon>Pseudomonadota</taxon>
        <taxon>Betaproteobacteria</taxon>
        <taxon>Burkholderiales</taxon>
        <taxon>Comamonadaceae</taxon>
        <taxon>Acidovorax</taxon>
    </lineage>
</organism>
<evidence type="ECO:0000256" key="4">
    <source>
        <dbReference type="ARBA" id="ARBA00023163"/>
    </source>
</evidence>
<dbReference type="InterPro" id="IPR036388">
    <property type="entry name" value="WH-like_DNA-bd_sf"/>
</dbReference>
<evidence type="ECO:0000256" key="2">
    <source>
        <dbReference type="ARBA" id="ARBA00023015"/>
    </source>
</evidence>
<dbReference type="PROSITE" id="PS50931">
    <property type="entry name" value="HTH_LYSR"/>
    <property type="match status" value="1"/>
</dbReference>
<dbReference type="GO" id="GO:0010628">
    <property type="term" value="P:positive regulation of gene expression"/>
    <property type="evidence" value="ECO:0007669"/>
    <property type="project" value="TreeGrafter"/>
</dbReference>
<dbReference type="InterPro" id="IPR005119">
    <property type="entry name" value="LysR_subst-bd"/>
</dbReference>
<proteinExistence type="inferred from homology"/>
<keyword evidence="7" id="KW-1185">Reference proteome</keyword>
<dbReference type="GO" id="GO:0043565">
    <property type="term" value="F:sequence-specific DNA binding"/>
    <property type="evidence" value="ECO:0007669"/>
    <property type="project" value="TreeGrafter"/>
</dbReference>
<keyword evidence="4" id="KW-0804">Transcription</keyword>
<dbReference type="Pfam" id="PF00126">
    <property type="entry name" value="HTH_1"/>
    <property type="match status" value="1"/>
</dbReference>
<dbReference type="PANTHER" id="PTHR30427:SF1">
    <property type="entry name" value="TRANSCRIPTIONAL ACTIVATOR PROTEIN LYSR"/>
    <property type="match status" value="1"/>
</dbReference>
<dbReference type="RefSeq" id="WP_119557946.1">
    <property type="nucleotide sequence ID" value="NZ_QXMN01000059.1"/>
</dbReference>
<evidence type="ECO:0000313" key="7">
    <source>
        <dbReference type="Proteomes" id="UP000265619"/>
    </source>
</evidence>
<evidence type="ECO:0000259" key="5">
    <source>
        <dbReference type="PROSITE" id="PS50931"/>
    </source>
</evidence>
<evidence type="ECO:0000313" key="6">
    <source>
        <dbReference type="EMBL" id="RIX73804.1"/>
    </source>
</evidence>
<dbReference type="OrthoDB" id="110033at2"/>
<name>A0A9X8CZA8_9BURK</name>